<reference evidence="3 4" key="1">
    <citation type="submission" date="2014-11" db="EMBL/GenBank/DDBJ databases">
        <title>Draft Genome Sequences of Xanthomonas vesicatoria Strains from the Balkan Peninsula.</title>
        <authorList>
            <person name="Vancheva T."/>
            <person name="Lefeuvre P."/>
            <person name="Bogatzevska N."/>
            <person name="Moncheva P."/>
            <person name="Koebnik R."/>
        </authorList>
    </citation>
    <scope>NUCLEOTIDE SEQUENCE [LARGE SCALE GENOMIC DNA]</scope>
    <source>
        <strain evidence="3 4">53M</strain>
    </source>
</reference>
<dbReference type="SUPFAM" id="SSF56935">
    <property type="entry name" value="Porins"/>
    <property type="match status" value="1"/>
</dbReference>
<evidence type="ECO:0000313" key="3">
    <source>
        <dbReference type="EMBL" id="KHM93650.1"/>
    </source>
</evidence>
<keyword evidence="1" id="KW-0732">Signal</keyword>
<dbReference type="InterPro" id="IPR010104">
    <property type="entry name" value="TonB_rcpt_bac"/>
</dbReference>
<protein>
    <submittedName>
        <fullName evidence="3">TonB-dependent receptor</fullName>
    </submittedName>
</protein>
<dbReference type="Pfam" id="PF07715">
    <property type="entry name" value="Plug"/>
    <property type="match status" value="1"/>
</dbReference>
<sequence length="594" mass="63847">MHTPRTIHRLSCAIALVLSAPVLAETPELATTTLDSVNVQAKHAATPGSLNEQRLSSSVNSVMSKQQIDAIPSGGIADVVAHLPGLSSYSDMHLGQATTGENAYVSIRGMDASYNAYTLNGFGMPETDSSTRAISLNMLAPFGIQSVQVSKSPTPDMPGDAIGGAIDMRTPNAFDFDQDVYAKSTAQGQLNALASHLGGKDTGGTFQQEIAWKFGSDHAFGLYASAYYGKNNNMAQAPAPNSKYVPADPALANATDLRAVGPLISTRYKYSLYTSQIERYGGNLALDWQGDNSALYARAIYGSYGVTGQQDQSSARLETYRNQPTAVRGGYFNTHDIDEKLATLQLGGQTTLDRLRFDYGASVGRGTRSRPDYVSASLYGFTPGSFAFDLSDPTYPSIGPSSAALKDFFYNLDSSLLWKVQGHDAGSHDDRVNAHTDITYQVEGDVLDSVKVGLSADHSDRGAYDHPFFHKDGNFVTNGPYFGGPNYAFPTAGGPPLSAIPGRLTYNAFDGHYAGPFKLLDRNWMRAQALPYKYIDDPNGAGVYTANDYNANTTSSTEAIYSGYAMAALHIGQVSILPGVRYELTRYSADSWQS</sequence>
<dbReference type="Gene3D" id="2.170.130.10">
    <property type="entry name" value="TonB-dependent receptor, plug domain"/>
    <property type="match status" value="1"/>
</dbReference>
<dbReference type="AlphaFoldDB" id="A0AAJ0IXE1"/>
<accession>A0AAJ0IXE1</accession>
<feature type="domain" description="TonB-dependent receptor plug" evidence="2">
    <location>
        <begin position="57"/>
        <end position="165"/>
    </location>
</feature>
<dbReference type="InterPro" id="IPR037066">
    <property type="entry name" value="Plug_dom_sf"/>
</dbReference>
<gene>
    <name evidence="3" type="ORF">OR61_13630</name>
</gene>
<comment type="caution">
    <text evidence="3">The sequence shown here is derived from an EMBL/GenBank/DDBJ whole genome shotgun (WGS) entry which is preliminary data.</text>
</comment>
<feature type="non-terminal residue" evidence="3">
    <location>
        <position position="594"/>
    </location>
</feature>
<dbReference type="RefSeq" id="WP_039428514.1">
    <property type="nucleotide sequence ID" value="NZ_JSYJ01000080.1"/>
</dbReference>
<organism evidence="3 4">
    <name type="scientific">Xanthomonas vesicatoria</name>
    <dbReference type="NCBI Taxonomy" id="56460"/>
    <lineage>
        <taxon>Bacteria</taxon>
        <taxon>Pseudomonadati</taxon>
        <taxon>Pseudomonadota</taxon>
        <taxon>Gammaproteobacteria</taxon>
        <taxon>Lysobacterales</taxon>
        <taxon>Lysobacteraceae</taxon>
        <taxon>Xanthomonas</taxon>
    </lineage>
</organism>
<evidence type="ECO:0000256" key="1">
    <source>
        <dbReference type="SAM" id="SignalP"/>
    </source>
</evidence>
<keyword evidence="3" id="KW-0675">Receptor</keyword>
<evidence type="ECO:0000313" key="4">
    <source>
        <dbReference type="Proteomes" id="UP000030969"/>
    </source>
</evidence>
<dbReference type="PANTHER" id="PTHR40980:SF4">
    <property type="entry name" value="TONB-DEPENDENT RECEPTOR-LIKE BETA-BARREL DOMAIN-CONTAINING PROTEIN"/>
    <property type="match status" value="1"/>
</dbReference>
<dbReference type="EMBL" id="JSYJ01000080">
    <property type="protein sequence ID" value="KHM93650.1"/>
    <property type="molecule type" value="Genomic_DNA"/>
</dbReference>
<feature type="chain" id="PRO_5042516262" evidence="1">
    <location>
        <begin position="25"/>
        <end position="594"/>
    </location>
</feature>
<feature type="signal peptide" evidence="1">
    <location>
        <begin position="1"/>
        <end position="24"/>
    </location>
</feature>
<name>A0AAJ0IXE1_9XANT</name>
<evidence type="ECO:0000259" key="2">
    <source>
        <dbReference type="Pfam" id="PF07715"/>
    </source>
</evidence>
<dbReference type="NCBIfam" id="TIGR01782">
    <property type="entry name" value="TonB-Xanth-Caul"/>
    <property type="match status" value="1"/>
</dbReference>
<dbReference type="InterPro" id="IPR012910">
    <property type="entry name" value="Plug_dom"/>
</dbReference>
<dbReference type="PANTHER" id="PTHR40980">
    <property type="entry name" value="PLUG DOMAIN-CONTAINING PROTEIN"/>
    <property type="match status" value="1"/>
</dbReference>
<dbReference type="Proteomes" id="UP000030969">
    <property type="component" value="Unassembled WGS sequence"/>
</dbReference>
<proteinExistence type="predicted"/>